<evidence type="ECO:0000313" key="1">
    <source>
        <dbReference type="EMBL" id="JAD57295.1"/>
    </source>
</evidence>
<protein>
    <submittedName>
        <fullName evidence="1">Uncharacterized protein</fullName>
    </submittedName>
</protein>
<sequence length="43" mass="5045">MPDNLFQLYSLHQASSYCSVSVYFHCYLCPFIILHKSCFVHAM</sequence>
<accession>A0A0A9B7V4</accession>
<organism evidence="1">
    <name type="scientific">Arundo donax</name>
    <name type="common">Giant reed</name>
    <name type="synonym">Donax arundinaceus</name>
    <dbReference type="NCBI Taxonomy" id="35708"/>
    <lineage>
        <taxon>Eukaryota</taxon>
        <taxon>Viridiplantae</taxon>
        <taxon>Streptophyta</taxon>
        <taxon>Embryophyta</taxon>
        <taxon>Tracheophyta</taxon>
        <taxon>Spermatophyta</taxon>
        <taxon>Magnoliopsida</taxon>
        <taxon>Liliopsida</taxon>
        <taxon>Poales</taxon>
        <taxon>Poaceae</taxon>
        <taxon>PACMAD clade</taxon>
        <taxon>Arundinoideae</taxon>
        <taxon>Arundineae</taxon>
        <taxon>Arundo</taxon>
    </lineage>
</organism>
<dbReference type="AlphaFoldDB" id="A0A0A9B7V4"/>
<dbReference type="EMBL" id="GBRH01240600">
    <property type="protein sequence ID" value="JAD57295.1"/>
    <property type="molecule type" value="Transcribed_RNA"/>
</dbReference>
<proteinExistence type="predicted"/>
<reference evidence="1" key="1">
    <citation type="submission" date="2014-09" db="EMBL/GenBank/DDBJ databases">
        <authorList>
            <person name="Magalhaes I.L.F."/>
            <person name="Oliveira U."/>
            <person name="Santos F.R."/>
            <person name="Vidigal T.H.D.A."/>
            <person name="Brescovit A.D."/>
            <person name="Santos A.J."/>
        </authorList>
    </citation>
    <scope>NUCLEOTIDE SEQUENCE</scope>
    <source>
        <tissue evidence="1">Shoot tissue taken approximately 20 cm above the soil surface</tissue>
    </source>
</reference>
<name>A0A0A9B7V4_ARUDO</name>
<reference evidence="1" key="2">
    <citation type="journal article" date="2015" name="Data Brief">
        <title>Shoot transcriptome of the giant reed, Arundo donax.</title>
        <authorList>
            <person name="Barrero R.A."/>
            <person name="Guerrero F.D."/>
            <person name="Moolhuijzen P."/>
            <person name="Goolsby J.A."/>
            <person name="Tidwell J."/>
            <person name="Bellgard S.E."/>
            <person name="Bellgard M.I."/>
        </authorList>
    </citation>
    <scope>NUCLEOTIDE SEQUENCE</scope>
    <source>
        <tissue evidence="1">Shoot tissue taken approximately 20 cm above the soil surface</tissue>
    </source>
</reference>